<feature type="region of interest" description="Disordered" evidence="1">
    <location>
        <begin position="1"/>
        <end position="68"/>
    </location>
</feature>
<reference evidence="3" key="1">
    <citation type="submission" date="2021-01" db="EMBL/GenBank/DDBJ databases">
        <title>YIM 132084 draft genome.</title>
        <authorList>
            <person name="An D."/>
        </authorList>
    </citation>
    <scope>NUCLEOTIDE SEQUENCE</scope>
    <source>
        <strain evidence="3">YIM 132084</strain>
    </source>
</reference>
<feature type="compositionally biased region" description="Basic residues" evidence="1">
    <location>
        <begin position="57"/>
        <end position="68"/>
    </location>
</feature>
<dbReference type="SUPFAM" id="SSF54593">
    <property type="entry name" value="Glyoxalase/Bleomycin resistance protein/Dihydroxybiphenyl dioxygenase"/>
    <property type="match status" value="1"/>
</dbReference>
<organism evidence="3 4">
    <name type="scientific">Nakamurella leprariae</name>
    <dbReference type="NCBI Taxonomy" id="2803911"/>
    <lineage>
        <taxon>Bacteria</taxon>
        <taxon>Bacillati</taxon>
        <taxon>Actinomycetota</taxon>
        <taxon>Actinomycetes</taxon>
        <taxon>Nakamurellales</taxon>
        <taxon>Nakamurellaceae</taxon>
        <taxon>Nakamurella</taxon>
    </lineage>
</organism>
<evidence type="ECO:0000256" key="1">
    <source>
        <dbReference type="SAM" id="MobiDB-lite"/>
    </source>
</evidence>
<dbReference type="InterPro" id="IPR029068">
    <property type="entry name" value="Glyas_Bleomycin-R_OHBP_Dase"/>
</dbReference>
<dbReference type="Pfam" id="PF18029">
    <property type="entry name" value="Glyoxalase_6"/>
    <property type="match status" value="1"/>
</dbReference>
<dbReference type="PANTHER" id="PTHR35908">
    <property type="entry name" value="HYPOTHETICAL FUSION PROTEIN"/>
    <property type="match status" value="1"/>
</dbReference>
<feature type="compositionally biased region" description="Basic residues" evidence="1">
    <location>
        <begin position="26"/>
        <end position="42"/>
    </location>
</feature>
<keyword evidence="4" id="KW-1185">Reference proteome</keyword>
<sequence length="150" mass="16445">MGDSVRRGGSGPGGGRSPRLTCRHGLSPHRARPRCQRSRRPGHLLVLGAGVRATGRGGRRHRDRTAGRHGRLGWLAADHRVPASLEPKTAKLRLHLDVNPTDRDQDAELERLLDLGARTVDIGQRGDESWHVLADPEGNEFCLLRARVSA</sequence>
<dbReference type="AlphaFoldDB" id="A0A938YD19"/>
<protein>
    <recommendedName>
        <fullName evidence="2">Glyoxalase-like domain-containing protein</fullName>
    </recommendedName>
</protein>
<accession>A0A938YD19</accession>
<evidence type="ECO:0000313" key="3">
    <source>
        <dbReference type="EMBL" id="MBM9468437.1"/>
    </source>
</evidence>
<dbReference type="PANTHER" id="PTHR35908:SF1">
    <property type="entry name" value="CONSERVED PROTEIN"/>
    <property type="match status" value="1"/>
</dbReference>
<dbReference type="EMBL" id="JAERWK010000018">
    <property type="protein sequence ID" value="MBM9468437.1"/>
    <property type="molecule type" value="Genomic_DNA"/>
</dbReference>
<dbReference type="Gene3D" id="3.10.180.10">
    <property type="entry name" value="2,3-Dihydroxybiphenyl 1,2-Dioxygenase, domain 1"/>
    <property type="match status" value="1"/>
</dbReference>
<proteinExistence type="predicted"/>
<dbReference type="InterPro" id="IPR041581">
    <property type="entry name" value="Glyoxalase_6"/>
</dbReference>
<name>A0A938YD19_9ACTN</name>
<comment type="caution">
    <text evidence="3">The sequence shown here is derived from an EMBL/GenBank/DDBJ whole genome shotgun (WGS) entry which is preliminary data.</text>
</comment>
<gene>
    <name evidence="3" type="ORF">JL106_14225</name>
</gene>
<feature type="domain" description="Glyoxalase-like" evidence="2">
    <location>
        <begin position="64"/>
        <end position="144"/>
    </location>
</feature>
<evidence type="ECO:0000313" key="4">
    <source>
        <dbReference type="Proteomes" id="UP000663792"/>
    </source>
</evidence>
<evidence type="ECO:0000259" key="2">
    <source>
        <dbReference type="Pfam" id="PF18029"/>
    </source>
</evidence>
<dbReference type="Proteomes" id="UP000663792">
    <property type="component" value="Unassembled WGS sequence"/>
</dbReference>